<dbReference type="GO" id="GO:0070037">
    <property type="term" value="F:rRNA (pseudouridine) methyltransferase activity"/>
    <property type="evidence" value="ECO:0007669"/>
    <property type="project" value="InterPro"/>
</dbReference>
<feature type="compositionally biased region" description="Polar residues" evidence="9">
    <location>
        <begin position="120"/>
        <end position="129"/>
    </location>
</feature>
<evidence type="ECO:0000313" key="10">
    <source>
        <dbReference type="EMBL" id="KAG5475722.1"/>
    </source>
</evidence>
<reference evidence="11" key="1">
    <citation type="journal article" date="2021" name="Microbiol. Resour. Announc.">
        <title>LGAAP: Leishmaniinae Genome Assembly and Annotation Pipeline.</title>
        <authorList>
            <person name="Almutairi H."/>
            <person name="Urbaniak M.D."/>
            <person name="Bates M.D."/>
            <person name="Jariyapan N."/>
            <person name="Kwakye-Nuako G."/>
            <person name="Thomaz-Soccol V."/>
            <person name="Al-Salem W.S."/>
            <person name="Dillon R.J."/>
            <person name="Bates P.A."/>
            <person name="Gatherer D."/>
        </authorList>
    </citation>
    <scope>NUCLEOTIDE SEQUENCE [LARGE SCALE GENOMIC DNA]</scope>
</reference>
<dbReference type="GeneID" id="92360227"/>
<gene>
    <name evidence="10" type="ORF">LSCM4_04306</name>
</gene>
<dbReference type="GO" id="GO:0070475">
    <property type="term" value="P:rRNA base methylation"/>
    <property type="evidence" value="ECO:0007669"/>
    <property type="project" value="InterPro"/>
</dbReference>
<dbReference type="InterPro" id="IPR029028">
    <property type="entry name" value="Alpha/beta_knot_MTases"/>
</dbReference>
<evidence type="ECO:0000256" key="8">
    <source>
        <dbReference type="ARBA" id="ARBA00022884"/>
    </source>
</evidence>
<dbReference type="Pfam" id="PF03587">
    <property type="entry name" value="EMG1"/>
    <property type="match status" value="1"/>
</dbReference>
<feature type="compositionally biased region" description="Basic and acidic residues" evidence="9">
    <location>
        <begin position="373"/>
        <end position="382"/>
    </location>
</feature>
<keyword evidence="6" id="KW-0949">S-adenosyl-L-methionine</keyword>
<feature type="region of interest" description="Disordered" evidence="9">
    <location>
        <begin position="349"/>
        <end position="395"/>
    </location>
</feature>
<dbReference type="KEGG" id="loi:92360227"/>
<dbReference type="Proteomes" id="UP000674143">
    <property type="component" value="Unassembled WGS sequence"/>
</dbReference>
<feature type="compositionally biased region" description="Basic and acidic residues" evidence="9">
    <location>
        <begin position="15"/>
        <end position="38"/>
    </location>
</feature>
<dbReference type="SMR" id="A0A836G5T7"/>
<evidence type="ECO:0000256" key="5">
    <source>
        <dbReference type="ARBA" id="ARBA00022679"/>
    </source>
</evidence>
<sequence>MESNFKRQRSGGDGFEGRGGRGRGGSDRSHDFRDRDRSAAGMSSSSKWSGGYRPQVADESVPRPHLPGERTRGGRGGTESFRSRPFSSSPTHSRFSSSHRPGAAAAASSSRDDRTMSSAPRRTSGSRSSAAKPRDIVVILEKAGILLGNMGLVDAYDRAATTEIANESLKDVRPDIVHQCLLALFDSDLAYQHRLRVYISLFVRQGKVIEVSPALRPPRTYARFRGLMSALLRDGHICSTDGQVLMRLMPGSVAPIIPHGAEVVGLTNSLSSPIVTATQLAQQAAAAPVDDSLQGGIKHVTAFYCISCTDDCNLDGIDYITRSVCLSAYPMTAHVQCARVCEGHTRVEPASNKSSSAATMGADSGQAATGSRRTPEPPRRNGEVFPVDQAENSER</sequence>
<comment type="similarity">
    <text evidence="1">Belongs to the class IV-like SAM-binding methyltransferase superfamily. RNA methyltransferase NEP1 family.</text>
</comment>
<dbReference type="PANTHER" id="PTHR12636:SF5">
    <property type="entry name" value="RIBOSOMAL RNA SMALL SUBUNIT METHYLTRANSFERASE NEP1"/>
    <property type="match status" value="1"/>
</dbReference>
<evidence type="ECO:0000256" key="1">
    <source>
        <dbReference type="ARBA" id="ARBA00008115"/>
    </source>
</evidence>
<feature type="compositionally biased region" description="Low complexity" evidence="9">
    <location>
        <begin position="78"/>
        <end position="109"/>
    </location>
</feature>
<dbReference type="RefSeq" id="XP_067062230.1">
    <property type="nucleotide sequence ID" value="XM_067206293.1"/>
</dbReference>
<dbReference type="AlphaFoldDB" id="A0A836G5T7"/>
<name>A0A836G5T7_9TRYP</name>
<accession>A0A836G5T7</accession>
<keyword evidence="5" id="KW-0808">Transferase</keyword>
<evidence type="ECO:0000256" key="6">
    <source>
        <dbReference type="ARBA" id="ARBA00022691"/>
    </source>
</evidence>
<proteinExistence type="inferred from homology"/>
<dbReference type="FunFam" id="3.40.1280.10:FF:000043">
    <property type="entry name" value="EMG1/NEP1 methyltransferase, putative"/>
    <property type="match status" value="1"/>
</dbReference>
<evidence type="ECO:0008006" key="12">
    <source>
        <dbReference type="Google" id="ProtNLM"/>
    </source>
</evidence>
<feature type="compositionally biased region" description="Low complexity" evidence="9">
    <location>
        <begin position="39"/>
        <end position="51"/>
    </location>
</feature>
<organism evidence="10 11">
    <name type="scientific">Leishmania orientalis</name>
    <dbReference type="NCBI Taxonomy" id="2249476"/>
    <lineage>
        <taxon>Eukaryota</taxon>
        <taxon>Discoba</taxon>
        <taxon>Euglenozoa</taxon>
        <taxon>Kinetoplastea</taxon>
        <taxon>Metakinetoplastina</taxon>
        <taxon>Trypanosomatida</taxon>
        <taxon>Trypanosomatidae</taxon>
        <taxon>Leishmaniinae</taxon>
        <taxon>Leishmania</taxon>
    </lineage>
</organism>
<keyword evidence="2" id="KW-0690">Ribosome biogenesis</keyword>
<evidence type="ECO:0000256" key="9">
    <source>
        <dbReference type="SAM" id="MobiDB-lite"/>
    </source>
</evidence>
<evidence type="ECO:0000256" key="4">
    <source>
        <dbReference type="ARBA" id="ARBA00022603"/>
    </source>
</evidence>
<dbReference type="Gene3D" id="3.40.1280.10">
    <property type="match status" value="1"/>
</dbReference>
<feature type="region of interest" description="Disordered" evidence="9">
    <location>
        <begin position="1"/>
        <end position="131"/>
    </location>
</feature>
<evidence type="ECO:0000313" key="11">
    <source>
        <dbReference type="Proteomes" id="UP000674143"/>
    </source>
</evidence>
<keyword evidence="4" id="KW-0489">Methyltransferase</keyword>
<dbReference type="PANTHER" id="PTHR12636">
    <property type="entry name" value="NEP1/MRA1"/>
    <property type="match status" value="1"/>
</dbReference>
<keyword evidence="8" id="KW-0694">RNA-binding</keyword>
<evidence type="ECO:0000256" key="3">
    <source>
        <dbReference type="ARBA" id="ARBA00022552"/>
    </source>
</evidence>
<keyword evidence="7" id="KW-0699">rRNA-binding</keyword>
<feature type="compositionally biased region" description="Basic and acidic residues" evidence="9">
    <location>
        <begin position="60"/>
        <end position="72"/>
    </location>
</feature>
<dbReference type="InterPro" id="IPR005304">
    <property type="entry name" value="Rbsml_bgen_MeTrfase_EMG1/NEP1"/>
</dbReference>
<dbReference type="GO" id="GO:0019843">
    <property type="term" value="F:rRNA binding"/>
    <property type="evidence" value="ECO:0007669"/>
    <property type="project" value="UniProtKB-KW"/>
</dbReference>
<dbReference type="GO" id="GO:0032040">
    <property type="term" value="C:small-subunit processome"/>
    <property type="evidence" value="ECO:0007669"/>
    <property type="project" value="TreeGrafter"/>
</dbReference>
<evidence type="ECO:0000256" key="7">
    <source>
        <dbReference type="ARBA" id="ARBA00022730"/>
    </source>
</evidence>
<keyword evidence="11" id="KW-1185">Reference proteome</keyword>
<reference evidence="11" key="2">
    <citation type="journal article" date="2021" name="Sci. Data">
        <title>Chromosome-scale genome sequencing, assembly and annotation of six genomes from subfamily Leishmaniinae.</title>
        <authorList>
            <person name="Almutairi H."/>
            <person name="Urbaniak M.D."/>
            <person name="Bates M.D."/>
            <person name="Jariyapan N."/>
            <person name="Kwakye-Nuako G."/>
            <person name="Thomaz Soccol V."/>
            <person name="Al-Salem W.S."/>
            <person name="Dillon R.J."/>
            <person name="Bates P.A."/>
            <person name="Gatherer D."/>
        </authorList>
    </citation>
    <scope>NUCLEOTIDE SEQUENCE [LARGE SCALE GENOMIC DNA]</scope>
</reference>
<dbReference type="SUPFAM" id="SSF75217">
    <property type="entry name" value="alpha/beta knot"/>
    <property type="match status" value="1"/>
</dbReference>
<dbReference type="InterPro" id="IPR029026">
    <property type="entry name" value="tRNA_m1G_MTases_N"/>
</dbReference>
<dbReference type="EMBL" id="JAFHLR010000027">
    <property type="protein sequence ID" value="KAG5475722.1"/>
    <property type="molecule type" value="Genomic_DNA"/>
</dbReference>
<keyword evidence="3" id="KW-0698">rRNA processing</keyword>
<protein>
    <recommendedName>
        <fullName evidence="12">EMG1/NEP1 methyltransferase</fullName>
    </recommendedName>
</protein>
<comment type="caution">
    <text evidence="10">The sequence shown here is derived from an EMBL/GenBank/DDBJ whole genome shotgun (WGS) entry which is preliminary data.</text>
</comment>
<evidence type="ECO:0000256" key="2">
    <source>
        <dbReference type="ARBA" id="ARBA00022517"/>
    </source>
</evidence>